<dbReference type="Proteomes" id="UP000735302">
    <property type="component" value="Unassembled WGS sequence"/>
</dbReference>
<evidence type="ECO:0000313" key="4">
    <source>
        <dbReference type="EMBL" id="GFO00806.1"/>
    </source>
</evidence>
<feature type="repeat" description="ANK" evidence="3">
    <location>
        <begin position="107"/>
        <end position="139"/>
    </location>
</feature>
<dbReference type="SMART" id="SM00248">
    <property type="entry name" value="ANK"/>
    <property type="match status" value="13"/>
</dbReference>
<sequence length="684" mass="74370">MKARNLGGQTALYLAVERGNSEVIRQLIADGSQLEARNIHGNTALHLAVSGDDSETVSKLIAAGAGAQMKARNLGGQTALHLAVKRGNSEIVNKLLGAGAQMMQNNGGNTALHLAAERGNSEVVNKLLAAGAQMVQNNKGNTALHLAAERGNSEVVNKLLAAGAQMVLNNYGYTALHLAAERGNSEVVSNFIVVGAQLEARNNQRNTPFCVAIRGDNSEIVNQRISAGFELEAPNNRGDTALHLAVRKGHNDIVNQLISAEVELEVLNNEGDTALHIAIEECNIKLVDMMITAGAQLEAPNIDGDTALHLAVKGGTDGIIGKLIEAGAQLDVRNYDGLTPLLSLLGGRNYDGLSPLLLYRDIEYSVITTISLLKEAGADLTAVDMDGNTALHLMLQPRLTVEEKTLRLLACDGVINRQTKYEQTPLMLAAENFDYKAIKVLLELGADPNIVNNTSTPLSFVLMDRGEKFRDEAFDCAEQLINHNALTSLPRSYSYFHRMIIKDERQLLQAMVTHGMPPLYETVENLDYIVSPEMKVYFELDKFSPLAVALLCNNTTIAQYMLENCFLTPADVVGSSKLQDLRSLLERSFRGRRSLRFMEENLAQPMSLFQLSFVAVSAQLGGMAGREERVSKTPLPQIIQDMLLFRNATFLCENSGSLAESLTELFSNSSGLSNQLFSESDSDF</sequence>
<feature type="repeat" description="ANK" evidence="3">
    <location>
        <begin position="40"/>
        <end position="72"/>
    </location>
</feature>
<feature type="repeat" description="ANK" evidence="3">
    <location>
        <begin position="303"/>
        <end position="335"/>
    </location>
</feature>
<feature type="repeat" description="ANK" evidence="3">
    <location>
        <begin position="171"/>
        <end position="203"/>
    </location>
</feature>
<feature type="repeat" description="ANK" evidence="3">
    <location>
        <begin position="237"/>
        <end position="269"/>
    </location>
</feature>
<proteinExistence type="predicted"/>
<feature type="repeat" description="ANK" evidence="3">
    <location>
        <begin position="270"/>
        <end position="302"/>
    </location>
</feature>
<evidence type="ECO:0000313" key="5">
    <source>
        <dbReference type="Proteomes" id="UP000735302"/>
    </source>
</evidence>
<reference evidence="4 5" key="1">
    <citation type="journal article" date="2021" name="Elife">
        <title>Chloroplast acquisition without the gene transfer in kleptoplastic sea slugs, Plakobranchus ocellatus.</title>
        <authorList>
            <person name="Maeda T."/>
            <person name="Takahashi S."/>
            <person name="Yoshida T."/>
            <person name="Shimamura S."/>
            <person name="Takaki Y."/>
            <person name="Nagai Y."/>
            <person name="Toyoda A."/>
            <person name="Suzuki Y."/>
            <person name="Arimoto A."/>
            <person name="Ishii H."/>
            <person name="Satoh N."/>
            <person name="Nishiyama T."/>
            <person name="Hasebe M."/>
            <person name="Maruyama T."/>
            <person name="Minagawa J."/>
            <person name="Obokata J."/>
            <person name="Shigenobu S."/>
        </authorList>
    </citation>
    <scope>NUCLEOTIDE SEQUENCE [LARGE SCALE GENOMIC DNA]</scope>
</reference>
<dbReference type="AlphaFoldDB" id="A0AAV3ZP08"/>
<accession>A0AAV3ZP08</accession>
<evidence type="ECO:0000256" key="1">
    <source>
        <dbReference type="ARBA" id="ARBA00022737"/>
    </source>
</evidence>
<dbReference type="InterPro" id="IPR002110">
    <property type="entry name" value="Ankyrin_rpt"/>
</dbReference>
<organism evidence="4 5">
    <name type="scientific">Plakobranchus ocellatus</name>
    <dbReference type="NCBI Taxonomy" id="259542"/>
    <lineage>
        <taxon>Eukaryota</taxon>
        <taxon>Metazoa</taxon>
        <taxon>Spiralia</taxon>
        <taxon>Lophotrochozoa</taxon>
        <taxon>Mollusca</taxon>
        <taxon>Gastropoda</taxon>
        <taxon>Heterobranchia</taxon>
        <taxon>Euthyneura</taxon>
        <taxon>Panpulmonata</taxon>
        <taxon>Sacoglossa</taxon>
        <taxon>Placobranchoidea</taxon>
        <taxon>Plakobranchidae</taxon>
        <taxon>Plakobranchus</taxon>
    </lineage>
</organism>
<comment type="caution">
    <text evidence="4">The sequence shown here is derived from an EMBL/GenBank/DDBJ whole genome shotgun (WGS) entry which is preliminary data.</text>
</comment>
<dbReference type="PROSITE" id="PS50297">
    <property type="entry name" value="ANK_REP_REGION"/>
    <property type="match status" value="10"/>
</dbReference>
<dbReference type="Pfam" id="PF00023">
    <property type="entry name" value="Ank"/>
    <property type="match status" value="2"/>
</dbReference>
<dbReference type="InterPro" id="IPR036770">
    <property type="entry name" value="Ankyrin_rpt-contain_sf"/>
</dbReference>
<dbReference type="EMBL" id="BLXT01003147">
    <property type="protein sequence ID" value="GFO00806.1"/>
    <property type="molecule type" value="Genomic_DNA"/>
</dbReference>
<feature type="repeat" description="ANK" evidence="3">
    <location>
        <begin position="7"/>
        <end position="39"/>
    </location>
</feature>
<name>A0AAV3ZP08_9GAST</name>
<dbReference type="PANTHER" id="PTHR24171">
    <property type="entry name" value="ANKYRIN REPEAT DOMAIN-CONTAINING PROTEIN 39-RELATED"/>
    <property type="match status" value="1"/>
</dbReference>
<dbReference type="Pfam" id="PF13637">
    <property type="entry name" value="Ank_4"/>
    <property type="match status" value="1"/>
</dbReference>
<keyword evidence="2 3" id="KW-0040">ANK repeat</keyword>
<feature type="repeat" description="ANK" evidence="3">
    <location>
        <begin position="421"/>
        <end position="453"/>
    </location>
</feature>
<dbReference type="Gene3D" id="1.25.40.20">
    <property type="entry name" value="Ankyrin repeat-containing domain"/>
    <property type="match status" value="4"/>
</dbReference>
<dbReference type="PROSITE" id="PS50088">
    <property type="entry name" value="ANK_REPEAT"/>
    <property type="match status" value="10"/>
</dbReference>
<evidence type="ECO:0000256" key="2">
    <source>
        <dbReference type="ARBA" id="ARBA00023043"/>
    </source>
</evidence>
<keyword evidence="5" id="KW-1185">Reference proteome</keyword>
<dbReference type="SUPFAM" id="SSF48403">
    <property type="entry name" value="Ankyrin repeat"/>
    <property type="match status" value="2"/>
</dbReference>
<evidence type="ECO:0000256" key="3">
    <source>
        <dbReference type="PROSITE-ProRule" id="PRU00023"/>
    </source>
</evidence>
<dbReference type="PRINTS" id="PR01415">
    <property type="entry name" value="ANKYRIN"/>
</dbReference>
<feature type="repeat" description="ANK" evidence="3">
    <location>
        <begin position="75"/>
        <end position="107"/>
    </location>
</feature>
<gene>
    <name evidence="4" type="ORF">PoB_002731100</name>
</gene>
<protein>
    <submittedName>
        <fullName evidence="4">Ankyrin repeat family protein</fullName>
    </submittedName>
</protein>
<keyword evidence="1" id="KW-0677">Repeat</keyword>
<feature type="repeat" description="ANK" evidence="3">
    <location>
        <begin position="139"/>
        <end position="171"/>
    </location>
</feature>
<dbReference type="Pfam" id="PF12796">
    <property type="entry name" value="Ank_2"/>
    <property type="match status" value="3"/>
</dbReference>